<feature type="region of interest" description="Disordered" evidence="4">
    <location>
        <begin position="445"/>
        <end position="651"/>
    </location>
</feature>
<evidence type="ECO:0000256" key="2">
    <source>
        <dbReference type="ARBA" id="ARBA00010979"/>
    </source>
</evidence>
<dbReference type="Pfam" id="PF09368">
    <property type="entry name" value="Sas10"/>
    <property type="match status" value="1"/>
</dbReference>
<feature type="compositionally biased region" description="Low complexity" evidence="4">
    <location>
        <begin position="501"/>
        <end position="532"/>
    </location>
</feature>
<sequence length="761" mass="84113">MAPRSKTKAGKKNIASRGGDASVAKMVNWEDTIEDGGEDTFHVNRDKVLFEDTSNERARRFQPLADDDAFNDEEDVFAGKGFAGSEDEDDDDDSNEIYYDGEEHPDTSEVVPRARKAKAKADSTPKGRYAKPEPTSSDEDELSDGSDEDDSDSGRSDQIGGGDDSEDEDETWGANPSAYYARPSTRRAREGSDSGDEDLEERRAMEEREAKVLQRKMREGMGRGDFGIDEGFTLADDDAEEEGEKQVESDVPLPTDPAALLRHLELTNPLTLALAREWADLADRLPRVTEAFNNQSKDDPDHPALGMSALHCQTLITYATTLAFYIHLASLPKTSRPDLSSHPVMTRLLQLKEALGELESQDFAGDEDDDDDDDLAIADREMAEFDYGDDDDEEEEEGDSEEDDDELTEEQLIQFGLLGKGAGQDEMAWRKEMLANMEEDELAELMGDLEELKTKSSSSASKKKSSMKEKATPVESTKKTKKQKVSKDLPFPTLEEPSPVFSTSTIPSSKKSKSSRSTPSSSSSTAFLSSRSAGEDDAHLEPTTLGLADSSAKEAARHSLRFHTSKIESASNRRANARQGRMGGDDDVPYRDRKAGRDAALRKSTAASLGGADGDDMDLDGEEWGEGDRKRAREVREDYDPGEADEGDDGYYELVKKRKRDHKEDKQVAYDEAREAERFVEDDSSTGPRTLTRAILKNKGLTPHRNKSVRNPRVKKKLQYEKAKKKVSSIQAVYKGGQGALKGDYGGEQTGISTVIKSRKF</sequence>
<feature type="compositionally biased region" description="Basic and acidic residues" evidence="4">
    <location>
        <begin position="466"/>
        <end position="478"/>
    </location>
</feature>
<feature type="compositionally biased region" description="Basic residues" evidence="4">
    <location>
        <begin position="1"/>
        <end position="11"/>
    </location>
</feature>
<evidence type="ECO:0000313" key="6">
    <source>
        <dbReference type="EMBL" id="CDZ97987.1"/>
    </source>
</evidence>
<dbReference type="EMBL" id="LN483273">
    <property type="protein sequence ID" value="CDZ97987.1"/>
    <property type="molecule type" value="Genomic_DNA"/>
</dbReference>
<dbReference type="GO" id="GO:0032040">
    <property type="term" value="C:small-subunit processome"/>
    <property type="evidence" value="ECO:0007669"/>
    <property type="project" value="TreeGrafter"/>
</dbReference>
<reference evidence="6" key="1">
    <citation type="submission" date="2014-08" db="EMBL/GenBank/DDBJ databases">
        <authorList>
            <person name="Sharma Rahul"/>
            <person name="Thines Marco"/>
        </authorList>
    </citation>
    <scope>NUCLEOTIDE SEQUENCE</scope>
</reference>
<feature type="compositionally biased region" description="Acidic residues" evidence="4">
    <location>
        <begin position="85"/>
        <end position="95"/>
    </location>
</feature>
<dbReference type="PANTHER" id="PTHR13237">
    <property type="entry name" value="SOMETHING ABOUT SILENCING PROTEIN 10-RELATED"/>
    <property type="match status" value="1"/>
</dbReference>
<organism evidence="6">
    <name type="scientific">Phaffia rhodozyma</name>
    <name type="common">Yeast</name>
    <name type="synonym">Xanthophyllomyces dendrorhous</name>
    <dbReference type="NCBI Taxonomy" id="264483"/>
    <lineage>
        <taxon>Eukaryota</taxon>
        <taxon>Fungi</taxon>
        <taxon>Dikarya</taxon>
        <taxon>Basidiomycota</taxon>
        <taxon>Agaricomycotina</taxon>
        <taxon>Tremellomycetes</taxon>
        <taxon>Cystofilobasidiales</taxon>
        <taxon>Mrakiaceae</taxon>
        <taxon>Phaffia</taxon>
    </lineage>
</organism>
<evidence type="ECO:0000259" key="5">
    <source>
        <dbReference type="Pfam" id="PF09368"/>
    </source>
</evidence>
<dbReference type="InterPro" id="IPR018972">
    <property type="entry name" value="Sas10_C_dom"/>
</dbReference>
<feature type="region of interest" description="Disordered" evidence="4">
    <location>
        <begin position="60"/>
        <end position="204"/>
    </location>
</feature>
<feature type="region of interest" description="Disordered" evidence="4">
    <location>
        <begin position="383"/>
        <end position="408"/>
    </location>
</feature>
<feature type="compositionally biased region" description="Acidic residues" evidence="4">
    <location>
        <begin position="65"/>
        <end position="76"/>
    </location>
</feature>
<feature type="compositionally biased region" description="Basic and acidic residues" evidence="4">
    <location>
        <begin position="626"/>
        <end position="639"/>
    </location>
</feature>
<comment type="subcellular location">
    <subcellularLocation>
        <location evidence="1">Nucleus</location>
    </subcellularLocation>
</comment>
<dbReference type="PANTHER" id="PTHR13237:SF8">
    <property type="entry name" value="SOMETHING ABOUT SILENCING PROTEIN 10"/>
    <property type="match status" value="1"/>
</dbReference>
<feature type="compositionally biased region" description="Acidic residues" evidence="4">
    <location>
        <begin position="136"/>
        <end position="151"/>
    </location>
</feature>
<protein>
    <submittedName>
        <fullName evidence="6">Disrupter of silencing SAS10</fullName>
    </submittedName>
</protein>
<feature type="compositionally biased region" description="Acidic residues" evidence="4">
    <location>
        <begin position="613"/>
        <end position="625"/>
    </location>
</feature>
<dbReference type="AlphaFoldDB" id="A0A0F7SM45"/>
<feature type="compositionally biased region" description="Acidic residues" evidence="4">
    <location>
        <begin position="640"/>
        <end position="651"/>
    </location>
</feature>
<proteinExistence type="inferred from homology"/>
<feature type="region of interest" description="Disordered" evidence="4">
    <location>
        <begin position="1"/>
        <end position="22"/>
    </location>
</feature>
<feature type="compositionally biased region" description="Basic and acidic residues" evidence="4">
    <location>
        <begin position="588"/>
        <end position="601"/>
    </location>
</feature>
<name>A0A0F7SM45_PHARH</name>
<evidence type="ECO:0000256" key="3">
    <source>
        <dbReference type="ARBA" id="ARBA00023242"/>
    </source>
</evidence>
<evidence type="ECO:0000256" key="4">
    <source>
        <dbReference type="SAM" id="MobiDB-lite"/>
    </source>
</evidence>
<accession>A0A0F7SM45</accession>
<keyword evidence="3" id="KW-0539">Nucleus</keyword>
<dbReference type="GO" id="GO:0000462">
    <property type="term" value="P:maturation of SSU-rRNA from tricistronic rRNA transcript (SSU-rRNA, 5.8S rRNA, LSU-rRNA)"/>
    <property type="evidence" value="ECO:0007669"/>
    <property type="project" value="TreeGrafter"/>
</dbReference>
<feature type="compositionally biased region" description="Acidic residues" evidence="4">
    <location>
        <begin position="384"/>
        <end position="408"/>
    </location>
</feature>
<evidence type="ECO:0000256" key="1">
    <source>
        <dbReference type="ARBA" id="ARBA00004123"/>
    </source>
</evidence>
<feature type="domain" description="Sas10 C-terminal" evidence="5">
    <location>
        <begin position="686"/>
        <end position="761"/>
    </location>
</feature>
<comment type="similarity">
    <text evidence="2">Belongs to the SAS10 family.</text>
</comment>